<dbReference type="Pfam" id="PF00226">
    <property type="entry name" value="DnaJ"/>
    <property type="match status" value="1"/>
</dbReference>
<dbReference type="PROSITE" id="PS50076">
    <property type="entry name" value="DNAJ_2"/>
    <property type="match status" value="1"/>
</dbReference>
<protein>
    <submittedName>
        <fullName evidence="8">Putative dnaj molecular chaperone similarity domain protein</fullName>
    </submittedName>
</protein>
<dbReference type="EMBL" id="GFDL01005235">
    <property type="protein sequence ID" value="JAV29810.1"/>
    <property type="molecule type" value="Transcribed_RNA"/>
</dbReference>
<sequence>MEVNKDEAQRCIDIALAAFKAGNLDKARKFVDKSKRLFPLKAADDLQRLIQSASSTSSSSARQEDSSGPRRRPAAANKENEKPQEPKLNVDYTQEQLDVVKRLKKCKDYYEVLGVTKEATDSEIKKAYKKLALQLHPDKNKAPGAVEAFKALGNAVATLTNAQKRKEYDLYGNQENTGHHRSGHAGGAGHNHHYEYSFGRGFESDINPNDLFNMFFGGGFPPQQHQRGRARWQSHESNSGSQPSLIFGLVLCFIVVSMLSTFFASDPLYSLQQTPKYSVERHTLNFKIPYYVKENFVSEYQGSLSRLEHSVEEEYILYMKRSCYNERNYRDAMMARAKSFGSRTQINQAQQLKMPSCDALYKLGVGRVNY</sequence>
<feature type="compositionally biased region" description="Low complexity" evidence="5">
    <location>
        <begin position="52"/>
        <end position="61"/>
    </location>
</feature>
<dbReference type="Gene3D" id="1.10.287.110">
    <property type="entry name" value="DnaJ domain"/>
    <property type="match status" value="1"/>
</dbReference>
<feature type="domain" description="J" evidence="7">
    <location>
        <begin position="108"/>
        <end position="172"/>
    </location>
</feature>
<evidence type="ECO:0000256" key="3">
    <source>
        <dbReference type="ARBA" id="ARBA00022989"/>
    </source>
</evidence>
<dbReference type="SUPFAM" id="SSF46565">
    <property type="entry name" value="Chaperone J-domain"/>
    <property type="match status" value="1"/>
</dbReference>
<evidence type="ECO:0000259" key="7">
    <source>
        <dbReference type="PROSITE" id="PS50076"/>
    </source>
</evidence>
<evidence type="ECO:0000313" key="8">
    <source>
        <dbReference type="EMBL" id="JAV29810.1"/>
    </source>
</evidence>
<keyword evidence="3 6" id="KW-1133">Transmembrane helix</keyword>
<dbReference type="PANTHER" id="PTHR43908">
    <property type="entry name" value="AT29763P-RELATED"/>
    <property type="match status" value="1"/>
</dbReference>
<dbReference type="InterPro" id="IPR001623">
    <property type="entry name" value="DnaJ_domain"/>
</dbReference>
<dbReference type="InterPro" id="IPR015399">
    <property type="entry name" value="DUF1977_DnaJ-like"/>
</dbReference>
<keyword evidence="2 6" id="KW-0812">Transmembrane</keyword>
<keyword evidence="4 6" id="KW-0472">Membrane</keyword>
<evidence type="ECO:0000256" key="1">
    <source>
        <dbReference type="ARBA" id="ARBA00004167"/>
    </source>
</evidence>
<dbReference type="AlphaFoldDB" id="A0A1Q3FQC7"/>
<dbReference type="GO" id="GO:0005789">
    <property type="term" value="C:endoplasmic reticulum membrane"/>
    <property type="evidence" value="ECO:0007669"/>
    <property type="project" value="TreeGrafter"/>
</dbReference>
<reference evidence="8" key="1">
    <citation type="submission" date="2017-01" db="EMBL/GenBank/DDBJ databases">
        <title>A deep insight into the sialotranscriptome of adult male and female Cluex tarsalis mosquitoes.</title>
        <authorList>
            <person name="Ribeiro J.M."/>
            <person name="Moreira F."/>
            <person name="Bernard K.A."/>
            <person name="Calvo E."/>
        </authorList>
    </citation>
    <scope>NUCLEOTIDE SEQUENCE</scope>
    <source>
        <strain evidence="8">Kern County</strain>
        <tissue evidence="8">Salivary glands</tissue>
    </source>
</reference>
<accession>A0A1Q3FQC7</accession>
<dbReference type="SMART" id="SM00271">
    <property type="entry name" value="DnaJ"/>
    <property type="match status" value="1"/>
</dbReference>
<dbReference type="PRINTS" id="PR00625">
    <property type="entry name" value="JDOMAIN"/>
</dbReference>
<feature type="region of interest" description="Disordered" evidence="5">
    <location>
        <begin position="51"/>
        <end position="91"/>
    </location>
</feature>
<name>A0A1Q3FQC7_CULTA</name>
<dbReference type="InterPro" id="IPR036869">
    <property type="entry name" value="J_dom_sf"/>
</dbReference>
<dbReference type="FunFam" id="1.10.287.110:FF:000070">
    <property type="entry name" value="Endoplasmic reticulum protein, putative"/>
    <property type="match status" value="1"/>
</dbReference>
<dbReference type="PANTHER" id="PTHR43908:SF3">
    <property type="entry name" value="AT29763P-RELATED"/>
    <property type="match status" value="1"/>
</dbReference>
<dbReference type="InterPro" id="IPR051100">
    <property type="entry name" value="DnaJ_subfamily_B/C"/>
</dbReference>
<evidence type="ECO:0000256" key="6">
    <source>
        <dbReference type="SAM" id="Phobius"/>
    </source>
</evidence>
<dbReference type="GO" id="GO:0030544">
    <property type="term" value="F:Hsp70 protein binding"/>
    <property type="evidence" value="ECO:0007669"/>
    <property type="project" value="TreeGrafter"/>
</dbReference>
<feature type="transmembrane region" description="Helical" evidence="6">
    <location>
        <begin position="245"/>
        <end position="264"/>
    </location>
</feature>
<comment type="subcellular location">
    <subcellularLocation>
        <location evidence="1">Membrane</location>
        <topology evidence="1">Single-pass membrane protein</topology>
    </subcellularLocation>
</comment>
<evidence type="ECO:0000256" key="2">
    <source>
        <dbReference type="ARBA" id="ARBA00022692"/>
    </source>
</evidence>
<organism evidence="8">
    <name type="scientific">Culex tarsalis</name>
    <name type="common">Encephalitis mosquito</name>
    <dbReference type="NCBI Taxonomy" id="7177"/>
    <lineage>
        <taxon>Eukaryota</taxon>
        <taxon>Metazoa</taxon>
        <taxon>Ecdysozoa</taxon>
        <taxon>Arthropoda</taxon>
        <taxon>Hexapoda</taxon>
        <taxon>Insecta</taxon>
        <taxon>Pterygota</taxon>
        <taxon>Neoptera</taxon>
        <taxon>Endopterygota</taxon>
        <taxon>Diptera</taxon>
        <taxon>Nematocera</taxon>
        <taxon>Culicoidea</taxon>
        <taxon>Culicidae</taxon>
        <taxon>Culicinae</taxon>
        <taxon>Culicini</taxon>
        <taxon>Culex</taxon>
        <taxon>Culex</taxon>
    </lineage>
</organism>
<dbReference type="CDD" id="cd06257">
    <property type="entry name" value="DnaJ"/>
    <property type="match status" value="1"/>
</dbReference>
<proteinExistence type="predicted"/>
<evidence type="ECO:0000256" key="5">
    <source>
        <dbReference type="SAM" id="MobiDB-lite"/>
    </source>
</evidence>
<evidence type="ECO:0000256" key="4">
    <source>
        <dbReference type="ARBA" id="ARBA00023136"/>
    </source>
</evidence>
<dbReference type="GO" id="GO:0071218">
    <property type="term" value="P:cellular response to misfolded protein"/>
    <property type="evidence" value="ECO:0007669"/>
    <property type="project" value="TreeGrafter"/>
</dbReference>
<dbReference type="Pfam" id="PF09320">
    <property type="entry name" value="DUF1977"/>
    <property type="match status" value="1"/>
</dbReference>